<dbReference type="EMBL" id="UGQE01000004">
    <property type="protein sequence ID" value="STZ14052.1"/>
    <property type="molecule type" value="Genomic_DNA"/>
</dbReference>
<dbReference type="Proteomes" id="UP000190435">
    <property type="component" value="Unassembled WGS sequence"/>
</dbReference>
<evidence type="ECO:0000313" key="4">
    <source>
        <dbReference type="Proteomes" id="UP000255279"/>
    </source>
</evidence>
<organism evidence="1 3">
    <name type="scientific">Moraxella caviae</name>
    <dbReference type="NCBI Taxonomy" id="34060"/>
    <lineage>
        <taxon>Bacteria</taxon>
        <taxon>Pseudomonadati</taxon>
        <taxon>Pseudomonadota</taxon>
        <taxon>Gammaproteobacteria</taxon>
        <taxon>Moraxellales</taxon>
        <taxon>Moraxellaceae</taxon>
        <taxon>Moraxella</taxon>
    </lineage>
</organism>
<gene>
    <name evidence="1" type="ORF">B0181_10555</name>
    <name evidence="2" type="ORF">NCTC10293_01641</name>
</gene>
<dbReference type="Proteomes" id="UP000255279">
    <property type="component" value="Unassembled WGS sequence"/>
</dbReference>
<reference evidence="1 3" key="1">
    <citation type="submission" date="2017-02" db="EMBL/GenBank/DDBJ databases">
        <title>Draft genome sequence of Moraxella caviae CCUG 355 type strain.</title>
        <authorList>
            <person name="Engstrom-Jakobsson H."/>
            <person name="Salva-Serra F."/>
            <person name="Thorell K."/>
            <person name="Gonzales-Siles L."/>
            <person name="Karlsson R."/>
            <person name="Boulund F."/>
            <person name="Engstrand L."/>
            <person name="Moore E."/>
        </authorList>
    </citation>
    <scope>NUCLEOTIDE SEQUENCE [LARGE SCALE GENOMIC DNA]</scope>
    <source>
        <strain evidence="1 3">CCUG 355</strain>
    </source>
</reference>
<protein>
    <submittedName>
        <fullName evidence="1">Uncharacterized protein</fullName>
    </submittedName>
</protein>
<dbReference type="OrthoDB" id="6650149at2"/>
<dbReference type="EMBL" id="MUXU01000078">
    <property type="protein sequence ID" value="OOR87282.1"/>
    <property type="molecule type" value="Genomic_DNA"/>
</dbReference>
<evidence type="ECO:0000313" key="3">
    <source>
        <dbReference type="Proteomes" id="UP000190435"/>
    </source>
</evidence>
<dbReference type="RefSeq" id="WP_078277451.1">
    <property type="nucleotide sequence ID" value="NZ_MUXU01000078.1"/>
</dbReference>
<sequence length="124" mass="13593">MWDKDPVLFADVVAADVTQRVKNIGTDMLTAIVQKSPVDTSRFVSNTNVSINQADDGFDVHKRLGRSAAMAQGLNTINSLSSPATIYITNTTHYGKYLELGRSSQSPNGVYHPVFVAISAMYRR</sequence>
<reference evidence="2 4" key="2">
    <citation type="submission" date="2018-06" db="EMBL/GenBank/DDBJ databases">
        <authorList>
            <consortium name="Pathogen Informatics"/>
            <person name="Doyle S."/>
        </authorList>
    </citation>
    <scope>NUCLEOTIDE SEQUENCE [LARGE SCALE GENOMIC DNA]</scope>
    <source>
        <strain evidence="2 4">NCTC10293</strain>
    </source>
</reference>
<evidence type="ECO:0000313" key="1">
    <source>
        <dbReference type="EMBL" id="OOR87282.1"/>
    </source>
</evidence>
<name>A0A1S9ZUU6_9GAMM</name>
<accession>A0A1S9ZUU6</accession>
<keyword evidence="3" id="KW-1185">Reference proteome</keyword>
<dbReference type="AlphaFoldDB" id="A0A1S9ZUU6"/>
<proteinExistence type="predicted"/>
<evidence type="ECO:0000313" key="2">
    <source>
        <dbReference type="EMBL" id="STZ14052.1"/>
    </source>
</evidence>
<dbReference type="STRING" id="34060.B0181_10555"/>